<dbReference type="SMART" id="SM00342">
    <property type="entry name" value="HTH_ARAC"/>
    <property type="match status" value="1"/>
</dbReference>
<keyword evidence="3" id="KW-0804">Transcription</keyword>
<gene>
    <name evidence="6" type="primary">melR</name>
    <name evidence="6" type="ORF">P7M15_08545</name>
    <name evidence="5" type="ORF">P7M32_08955</name>
</gene>
<evidence type="ECO:0000313" key="6">
    <source>
        <dbReference type="EMBL" id="MDG2950562.1"/>
    </source>
</evidence>
<dbReference type="NCBIfam" id="NF007693">
    <property type="entry name" value="PRK10371.1"/>
    <property type="match status" value="1"/>
</dbReference>
<dbReference type="InterPro" id="IPR009057">
    <property type="entry name" value="Homeodomain-like_sf"/>
</dbReference>
<evidence type="ECO:0000313" key="7">
    <source>
        <dbReference type="Proteomes" id="UP001214976"/>
    </source>
</evidence>
<dbReference type="Proteomes" id="UP001214976">
    <property type="component" value="Unassembled WGS sequence"/>
</dbReference>
<evidence type="ECO:0000256" key="1">
    <source>
        <dbReference type="ARBA" id="ARBA00023015"/>
    </source>
</evidence>
<dbReference type="Gene3D" id="1.10.10.60">
    <property type="entry name" value="Homeodomain-like"/>
    <property type="match status" value="2"/>
</dbReference>
<dbReference type="Proteomes" id="UP001216057">
    <property type="component" value="Unassembled WGS sequence"/>
</dbReference>
<dbReference type="InterPro" id="IPR018060">
    <property type="entry name" value="HTH_AraC"/>
</dbReference>
<proteinExistence type="predicted"/>
<reference evidence="6 8" key="1">
    <citation type="submission" date="2023-03" db="EMBL/GenBank/DDBJ databases">
        <title>Classification of Bisgaard taxon 6 and taxon 10 as Exercitatus varius gen. nov., spec. nov.</title>
        <authorList>
            <person name="Christensen H."/>
        </authorList>
    </citation>
    <scope>NUCLEOTIDE SEQUENCE</scope>
    <source>
        <strain evidence="5 8">23350_01</strain>
        <strain evidence="6">86116</strain>
    </source>
</reference>
<evidence type="ECO:0000313" key="5">
    <source>
        <dbReference type="EMBL" id="MDG2946551.1"/>
    </source>
</evidence>
<dbReference type="PROSITE" id="PS01124">
    <property type="entry name" value="HTH_ARAC_FAMILY_2"/>
    <property type="match status" value="1"/>
</dbReference>
<keyword evidence="1" id="KW-0805">Transcription regulation</keyword>
<comment type="caution">
    <text evidence="6">The sequence shown here is derived from an EMBL/GenBank/DDBJ whole genome shotgun (WGS) entry which is preliminary data.</text>
</comment>
<dbReference type="PANTHER" id="PTHR43280:SF14">
    <property type="entry name" value="MELIBIOSE OPERON REGULATORY PROTEIN"/>
    <property type="match status" value="1"/>
</dbReference>
<dbReference type="GO" id="GO:0003700">
    <property type="term" value="F:DNA-binding transcription factor activity"/>
    <property type="evidence" value="ECO:0007669"/>
    <property type="project" value="InterPro"/>
</dbReference>
<dbReference type="Pfam" id="PF12833">
    <property type="entry name" value="HTH_18"/>
    <property type="match status" value="1"/>
</dbReference>
<evidence type="ECO:0000256" key="3">
    <source>
        <dbReference type="ARBA" id="ARBA00023163"/>
    </source>
</evidence>
<accession>A0AAW6QDV0</accession>
<dbReference type="InterPro" id="IPR018062">
    <property type="entry name" value="HTH_AraC-typ_CS"/>
</dbReference>
<dbReference type="SUPFAM" id="SSF46689">
    <property type="entry name" value="Homeodomain-like"/>
    <property type="match status" value="2"/>
</dbReference>
<dbReference type="RefSeq" id="WP_317477548.1">
    <property type="nucleotide sequence ID" value="NZ_JARQTW010000013.1"/>
</dbReference>
<dbReference type="PROSITE" id="PS00041">
    <property type="entry name" value="HTH_ARAC_FAMILY_1"/>
    <property type="match status" value="1"/>
</dbReference>
<organism evidence="6 7">
    <name type="scientific">Exercitatus varius</name>
    <dbReference type="NCBI Taxonomy" id="67857"/>
    <lineage>
        <taxon>Bacteria</taxon>
        <taxon>Pseudomonadati</taxon>
        <taxon>Pseudomonadota</taxon>
        <taxon>Gammaproteobacteria</taxon>
        <taxon>Pasteurellales</taxon>
        <taxon>Pasteurellaceae</taxon>
        <taxon>Exercitatus</taxon>
    </lineage>
</organism>
<feature type="domain" description="HTH araC/xylS-type" evidence="4">
    <location>
        <begin position="202"/>
        <end position="300"/>
    </location>
</feature>
<dbReference type="EMBL" id="JARQTW010000013">
    <property type="protein sequence ID" value="MDG2950562.1"/>
    <property type="molecule type" value="Genomic_DNA"/>
</dbReference>
<name>A0AAW6QDV0_9PAST</name>
<keyword evidence="8" id="KW-1185">Reference proteome</keyword>
<sequence>MNMPSRIIKLPENLREQSGSEQISPLSLSLDARPINVNVQQPPENMPAYHWHGHIEINIPFDDDVEYIFNENNTVIRAGHIGIFWASVPHRLIDKRHCQTMAVFDIPVYQFLSWQLSQNLINHITHGIIIQSKNPHLVSLFEVRRWEKELKSEDPNRHQLVYDEIQLMIKRISLDGWTLLLELPKTVSHQISGSRHAQNYVRTMLDYIANHYNEPLTVQAVASAVGLNSNYAMSLFQSAMQLTVKQYIMMMRINHAKALLSDTNKSMLDISLTTGFGSISRFYDNFLKYTGLSPNKYRKQIRAKDSWSAQGLIPTNQSVKGASTGEKLITKNIRQL</sequence>
<dbReference type="PANTHER" id="PTHR43280">
    <property type="entry name" value="ARAC-FAMILY TRANSCRIPTIONAL REGULATOR"/>
    <property type="match status" value="1"/>
</dbReference>
<evidence type="ECO:0000256" key="2">
    <source>
        <dbReference type="ARBA" id="ARBA00023125"/>
    </source>
</evidence>
<evidence type="ECO:0000313" key="8">
    <source>
        <dbReference type="Proteomes" id="UP001216057"/>
    </source>
</evidence>
<evidence type="ECO:0000259" key="4">
    <source>
        <dbReference type="PROSITE" id="PS01124"/>
    </source>
</evidence>
<keyword evidence="2" id="KW-0238">DNA-binding</keyword>
<protein>
    <submittedName>
        <fullName evidence="6">Transcriptional regulator MelR</fullName>
    </submittedName>
</protein>
<dbReference type="GO" id="GO:0043565">
    <property type="term" value="F:sequence-specific DNA binding"/>
    <property type="evidence" value="ECO:0007669"/>
    <property type="project" value="InterPro"/>
</dbReference>
<dbReference type="AlphaFoldDB" id="A0AAW6QDV0"/>
<dbReference type="EMBL" id="JARQTX010000010">
    <property type="protein sequence ID" value="MDG2946551.1"/>
    <property type="molecule type" value="Genomic_DNA"/>
</dbReference>